<organism evidence="3 4">
    <name type="scientific">Heligmosomoides polygyrus</name>
    <name type="common">Parasitic roundworm</name>
    <dbReference type="NCBI Taxonomy" id="6339"/>
    <lineage>
        <taxon>Eukaryota</taxon>
        <taxon>Metazoa</taxon>
        <taxon>Ecdysozoa</taxon>
        <taxon>Nematoda</taxon>
        <taxon>Chromadorea</taxon>
        <taxon>Rhabditida</taxon>
        <taxon>Rhabditina</taxon>
        <taxon>Rhabditomorpha</taxon>
        <taxon>Strongyloidea</taxon>
        <taxon>Heligmosomidae</taxon>
        <taxon>Heligmosomoides</taxon>
    </lineage>
</organism>
<evidence type="ECO:0000313" key="3">
    <source>
        <dbReference type="Proteomes" id="UP000050761"/>
    </source>
</evidence>
<keyword evidence="3" id="KW-1185">Reference proteome</keyword>
<reference evidence="4" key="2">
    <citation type="submission" date="2019-09" db="UniProtKB">
        <authorList>
            <consortium name="WormBaseParasite"/>
        </authorList>
    </citation>
    <scope>IDENTIFICATION</scope>
</reference>
<reference evidence="2 3" key="1">
    <citation type="submission" date="2018-11" db="EMBL/GenBank/DDBJ databases">
        <authorList>
            <consortium name="Pathogen Informatics"/>
        </authorList>
    </citation>
    <scope>NUCLEOTIDE SEQUENCE [LARGE SCALE GENOMIC DNA]</scope>
</reference>
<name>A0A183GTF8_HELPZ</name>
<evidence type="ECO:0000313" key="4">
    <source>
        <dbReference type="WBParaSite" id="HPBE_0002597801-mRNA-1"/>
    </source>
</evidence>
<sequence>MSRESSIVAARLDDAAVAKNELMLGISVHRDKTMAEERQHVSSPDLTASKEEFDDVLQIEKDDEIRKLNEELELQKRKLADLGAGRSRAHIDVTEWLVQSGKEDNARAPTLRRPGDWRTEALPQEKRSNGFATLVSSMRDLCKTETRNKKIVALSELRKLRKAETQPVVDFCVELERLTRKACSELDEQALSAVRPSEQLMQWDES</sequence>
<dbReference type="WBParaSite" id="HPBE_0002597801-mRNA-1">
    <property type="protein sequence ID" value="HPBE_0002597801-mRNA-1"/>
    <property type="gene ID" value="HPBE_0002597801"/>
</dbReference>
<gene>
    <name evidence="2" type="ORF">HPBE_LOCUS25977</name>
</gene>
<keyword evidence="1" id="KW-0175">Coiled coil</keyword>
<dbReference type="Proteomes" id="UP000050761">
    <property type="component" value="Unassembled WGS sequence"/>
</dbReference>
<accession>A0A3P8IBG4</accession>
<protein>
    <submittedName>
        <fullName evidence="2 4">Uncharacterized protein</fullName>
    </submittedName>
</protein>
<evidence type="ECO:0000256" key="1">
    <source>
        <dbReference type="SAM" id="Coils"/>
    </source>
</evidence>
<dbReference type="AlphaFoldDB" id="A0A183GTF8"/>
<dbReference type="EMBL" id="UZAH01038956">
    <property type="protein sequence ID" value="VDP55019.1"/>
    <property type="molecule type" value="Genomic_DNA"/>
</dbReference>
<evidence type="ECO:0000313" key="2">
    <source>
        <dbReference type="EMBL" id="VDP55019.1"/>
    </source>
</evidence>
<feature type="coiled-coil region" evidence="1">
    <location>
        <begin position="58"/>
        <end position="85"/>
    </location>
</feature>
<proteinExistence type="predicted"/>
<accession>A0A183GTF8</accession>